<name>A0A369B1P0_9FIRM</name>
<evidence type="ECO:0000256" key="5">
    <source>
        <dbReference type="ARBA" id="ARBA00022679"/>
    </source>
</evidence>
<keyword evidence="8 15" id="KW-0418">Kinase</keyword>
<dbReference type="InterPro" id="IPR036890">
    <property type="entry name" value="HATPase_C_sf"/>
</dbReference>
<dbReference type="CDD" id="cd00082">
    <property type="entry name" value="HisKA"/>
    <property type="match status" value="1"/>
</dbReference>
<dbReference type="PANTHER" id="PTHR45569">
    <property type="entry name" value="SENSOR PROTEIN KDPD"/>
    <property type="match status" value="1"/>
</dbReference>
<evidence type="ECO:0000313" key="15">
    <source>
        <dbReference type="EMBL" id="RCX14346.1"/>
    </source>
</evidence>
<dbReference type="InterPro" id="IPR003594">
    <property type="entry name" value="HATPase_dom"/>
</dbReference>
<evidence type="ECO:0000256" key="6">
    <source>
        <dbReference type="ARBA" id="ARBA00022692"/>
    </source>
</evidence>
<dbReference type="CDD" id="cd00075">
    <property type="entry name" value="HATPase"/>
    <property type="match status" value="1"/>
</dbReference>
<dbReference type="SUPFAM" id="SSF55874">
    <property type="entry name" value="ATPase domain of HSP90 chaperone/DNA topoisomerase II/histidine kinase"/>
    <property type="match status" value="1"/>
</dbReference>
<evidence type="ECO:0000256" key="2">
    <source>
        <dbReference type="ARBA" id="ARBA00004141"/>
    </source>
</evidence>
<dbReference type="EMBL" id="QPJT01000015">
    <property type="protein sequence ID" value="RCX14346.1"/>
    <property type="molecule type" value="Genomic_DNA"/>
</dbReference>
<evidence type="ECO:0000256" key="8">
    <source>
        <dbReference type="ARBA" id="ARBA00022777"/>
    </source>
</evidence>
<dbReference type="EC" id="2.7.13.3" evidence="3"/>
<keyword evidence="12 13" id="KW-0472">Membrane</keyword>
<dbReference type="PANTHER" id="PTHR45569:SF1">
    <property type="entry name" value="SENSOR PROTEIN KDPD"/>
    <property type="match status" value="1"/>
</dbReference>
<keyword evidence="10 13" id="KW-1133">Transmembrane helix</keyword>
<protein>
    <recommendedName>
        <fullName evidence="3">histidine kinase</fullName>
        <ecNumber evidence="3">2.7.13.3</ecNumber>
    </recommendedName>
</protein>
<reference evidence="15 16" key="1">
    <citation type="submission" date="2018-07" db="EMBL/GenBank/DDBJ databases">
        <title>Genomic Encyclopedia of Type Strains, Phase IV (KMG-IV): sequencing the most valuable type-strain genomes for metagenomic binning, comparative biology and taxonomic classification.</title>
        <authorList>
            <person name="Goeker M."/>
        </authorList>
    </citation>
    <scope>NUCLEOTIDE SEQUENCE [LARGE SCALE GENOMIC DNA]</scope>
    <source>
        <strain evidence="15 16">DSM 27016</strain>
    </source>
</reference>
<proteinExistence type="predicted"/>
<comment type="catalytic activity">
    <reaction evidence="1">
        <text>ATP + protein L-histidine = ADP + protein N-phospho-L-histidine.</text>
        <dbReference type="EC" id="2.7.13.3"/>
    </reaction>
</comment>
<dbReference type="RefSeq" id="WP_114298368.1">
    <property type="nucleotide sequence ID" value="NZ_QPJT01000015.1"/>
</dbReference>
<comment type="caution">
    <text evidence="15">The sequence shown here is derived from an EMBL/GenBank/DDBJ whole genome shotgun (WGS) entry which is preliminary data.</text>
</comment>
<keyword evidence="11" id="KW-0902">Two-component regulatory system</keyword>
<dbReference type="InterPro" id="IPR052023">
    <property type="entry name" value="Histidine_kinase_KdpD"/>
</dbReference>
<dbReference type="InterPro" id="IPR036097">
    <property type="entry name" value="HisK_dim/P_sf"/>
</dbReference>
<evidence type="ECO:0000256" key="11">
    <source>
        <dbReference type="ARBA" id="ARBA00023012"/>
    </source>
</evidence>
<dbReference type="FunFam" id="3.30.565.10:FF:000042">
    <property type="entry name" value="Two-component sensor histidine kinase KdpD"/>
    <property type="match status" value="1"/>
</dbReference>
<dbReference type="GO" id="GO:0000155">
    <property type="term" value="F:phosphorelay sensor kinase activity"/>
    <property type="evidence" value="ECO:0007669"/>
    <property type="project" value="InterPro"/>
</dbReference>
<dbReference type="Gene3D" id="3.30.565.10">
    <property type="entry name" value="Histidine kinase-like ATPase, C-terminal domain"/>
    <property type="match status" value="1"/>
</dbReference>
<dbReference type="InterPro" id="IPR003661">
    <property type="entry name" value="HisK_dim/P_dom"/>
</dbReference>
<evidence type="ECO:0000256" key="4">
    <source>
        <dbReference type="ARBA" id="ARBA00022553"/>
    </source>
</evidence>
<dbReference type="Pfam" id="PF00512">
    <property type="entry name" value="HisKA"/>
    <property type="match status" value="1"/>
</dbReference>
<dbReference type="Pfam" id="PF13493">
    <property type="entry name" value="DUF4118"/>
    <property type="match status" value="1"/>
</dbReference>
<dbReference type="InterPro" id="IPR005467">
    <property type="entry name" value="His_kinase_dom"/>
</dbReference>
<evidence type="ECO:0000256" key="12">
    <source>
        <dbReference type="ARBA" id="ARBA00023136"/>
    </source>
</evidence>
<evidence type="ECO:0000256" key="10">
    <source>
        <dbReference type="ARBA" id="ARBA00022989"/>
    </source>
</evidence>
<feature type="transmembrane region" description="Helical" evidence="13">
    <location>
        <begin position="28"/>
        <end position="51"/>
    </location>
</feature>
<dbReference type="PRINTS" id="PR00344">
    <property type="entry name" value="BCTRLSENSOR"/>
</dbReference>
<dbReference type="PROSITE" id="PS50109">
    <property type="entry name" value="HIS_KIN"/>
    <property type="match status" value="1"/>
</dbReference>
<accession>A0A369B1P0</accession>
<dbReference type="SUPFAM" id="SSF47384">
    <property type="entry name" value="Homodimeric domain of signal transducing histidine kinase"/>
    <property type="match status" value="1"/>
</dbReference>
<keyword evidence="9" id="KW-0067">ATP-binding</keyword>
<evidence type="ECO:0000313" key="16">
    <source>
        <dbReference type="Proteomes" id="UP000253034"/>
    </source>
</evidence>
<dbReference type="GO" id="GO:0042802">
    <property type="term" value="F:identical protein binding"/>
    <property type="evidence" value="ECO:0007669"/>
    <property type="project" value="UniProtKB-ARBA"/>
</dbReference>
<dbReference type="Gene3D" id="1.20.120.620">
    <property type="entry name" value="Backbone structure of the membrane domain of e. Coli histidine kinase receptor kdpd"/>
    <property type="match status" value="1"/>
</dbReference>
<feature type="transmembrane region" description="Helical" evidence="13">
    <location>
        <begin position="81"/>
        <end position="100"/>
    </location>
</feature>
<dbReference type="GO" id="GO:0005886">
    <property type="term" value="C:plasma membrane"/>
    <property type="evidence" value="ECO:0007669"/>
    <property type="project" value="TreeGrafter"/>
</dbReference>
<dbReference type="InterPro" id="IPR038318">
    <property type="entry name" value="KdpD_sf"/>
</dbReference>
<keyword evidence="7" id="KW-0547">Nucleotide-binding</keyword>
<comment type="subcellular location">
    <subcellularLocation>
        <location evidence="2">Membrane</location>
        <topology evidence="2">Multi-pass membrane protein</topology>
    </subcellularLocation>
</comment>
<evidence type="ECO:0000256" key="9">
    <source>
        <dbReference type="ARBA" id="ARBA00022840"/>
    </source>
</evidence>
<dbReference type="AlphaFoldDB" id="A0A369B1P0"/>
<dbReference type="OrthoDB" id="9806130at2"/>
<evidence type="ECO:0000256" key="3">
    <source>
        <dbReference type="ARBA" id="ARBA00012438"/>
    </source>
</evidence>
<dbReference type="Gene3D" id="3.30.450.40">
    <property type="match status" value="1"/>
</dbReference>
<evidence type="ECO:0000259" key="14">
    <source>
        <dbReference type="PROSITE" id="PS50109"/>
    </source>
</evidence>
<dbReference type="SMART" id="SM00387">
    <property type="entry name" value="HATPase_c"/>
    <property type="match status" value="1"/>
</dbReference>
<evidence type="ECO:0000256" key="1">
    <source>
        <dbReference type="ARBA" id="ARBA00000085"/>
    </source>
</evidence>
<dbReference type="SMART" id="SM00388">
    <property type="entry name" value="HisKA"/>
    <property type="match status" value="1"/>
</dbReference>
<dbReference type="GO" id="GO:0005524">
    <property type="term" value="F:ATP binding"/>
    <property type="evidence" value="ECO:0007669"/>
    <property type="project" value="UniProtKB-KW"/>
</dbReference>
<dbReference type="InterPro" id="IPR025201">
    <property type="entry name" value="KdpD_TM"/>
</dbReference>
<feature type="domain" description="Histidine kinase" evidence="14">
    <location>
        <begin position="313"/>
        <end position="530"/>
    </location>
</feature>
<evidence type="ECO:0000256" key="7">
    <source>
        <dbReference type="ARBA" id="ARBA00022741"/>
    </source>
</evidence>
<keyword evidence="6 13" id="KW-0812">Transmembrane</keyword>
<keyword evidence="5" id="KW-0808">Transferase</keyword>
<dbReference type="SUPFAM" id="SSF55781">
    <property type="entry name" value="GAF domain-like"/>
    <property type="match status" value="1"/>
</dbReference>
<dbReference type="Pfam" id="PF02518">
    <property type="entry name" value="HATPase_c"/>
    <property type="match status" value="1"/>
</dbReference>
<evidence type="ECO:0000256" key="13">
    <source>
        <dbReference type="SAM" id="Phobius"/>
    </source>
</evidence>
<dbReference type="InterPro" id="IPR004358">
    <property type="entry name" value="Sig_transdc_His_kin-like_C"/>
</dbReference>
<feature type="transmembrane region" description="Helical" evidence="13">
    <location>
        <begin position="112"/>
        <end position="131"/>
    </location>
</feature>
<sequence>MKSSEFNNLSLDDLSETKYNNRTNPHRIRLAASNFAVTIGIMALVTLLSFLFRHIDFHESNIIVAYILGVLLAAKQTDGYFYGILASVVGVLTFNFFFTEPYYTLVTYRPDYPVTFVIMLIAAIITSTLTAKAKQEARLSLLREKRARVLYQISKSLLKVRNINQIAEVGVTNIAKLFSRSVIISTINSSEALGEPYIYSFNNDERTNIFKSFNEMQVISETFKTGNPGGADTNTYVNSSAYYIPIKGQSGTLGVVGVSCFDNKLLSDEQKALLETVTTQIALAVERERLSEKQQRSKMEVERERLRGNLLRAISHDLRTPLTGILGSTATILDNDDVLDKSVKIKLLQGVYEDASWLIHSVENILSITRIDEGRIEMKKNMEAVEEIVAEAVSRIKKLAANHTIKINIPDDLIMLPMDGTLIEQVLVNLLDNAIKYTPYGSTIEIKTQVSDEKVVFEVSDNGAGISEDNIPLIFNRFYSAATINDTGRRGTGLGLAICKSIITAHGGEISVFNNPSGGATFRFELPAKE</sequence>
<keyword evidence="16" id="KW-1185">Reference proteome</keyword>
<organism evidence="15 16">
    <name type="scientific">Anaerobacterium chartisolvens</name>
    <dbReference type="NCBI Taxonomy" id="1297424"/>
    <lineage>
        <taxon>Bacteria</taxon>
        <taxon>Bacillati</taxon>
        <taxon>Bacillota</taxon>
        <taxon>Clostridia</taxon>
        <taxon>Eubacteriales</taxon>
        <taxon>Oscillospiraceae</taxon>
        <taxon>Anaerobacterium</taxon>
    </lineage>
</organism>
<keyword evidence="4" id="KW-0597">Phosphoprotein</keyword>
<dbReference type="Gene3D" id="1.10.287.130">
    <property type="match status" value="1"/>
</dbReference>
<gene>
    <name evidence="15" type="ORF">DFR58_11570</name>
</gene>
<dbReference type="InterPro" id="IPR029016">
    <property type="entry name" value="GAF-like_dom_sf"/>
</dbReference>
<dbReference type="Proteomes" id="UP000253034">
    <property type="component" value="Unassembled WGS sequence"/>
</dbReference>